<sequence>MTTWDETIFSSDDNVAFLDELAALDDAEAVEAVRDAVTLAAQGDIETDEEESNGLAAATIAAIWAGAPFSAGKTVEDYPFIRDLAGSGDEDLNEKAAELLEGVEGDFDLDPFLEALS</sequence>
<evidence type="ECO:0000313" key="2">
    <source>
        <dbReference type="Proteomes" id="UP001220064"/>
    </source>
</evidence>
<evidence type="ECO:0008006" key="3">
    <source>
        <dbReference type="Google" id="ProtNLM"/>
    </source>
</evidence>
<proteinExistence type="predicted"/>
<accession>A0ABY7U6H1</accession>
<organism evidence="1 2">
    <name type="scientific">Corynebacterium massiliense DSM 45435</name>
    <dbReference type="NCBI Taxonomy" id="1121364"/>
    <lineage>
        <taxon>Bacteria</taxon>
        <taxon>Bacillati</taxon>
        <taxon>Actinomycetota</taxon>
        <taxon>Actinomycetes</taxon>
        <taxon>Mycobacteriales</taxon>
        <taxon>Corynebacteriaceae</taxon>
        <taxon>Corynebacterium</taxon>
    </lineage>
</organism>
<dbReference type="Pfam" id="PF14078">
    <property type="entry name" value="DUF4259"/>
    <property type="match status" value="1"/>
</dbReference>
<keyword evidence="2" id="KW-1185">Reference proteome</keyword>
<protein>
    <recommendedName>
        <fullName evidence="3">DUF4259 domain-containing protein</fullName>
    </recommendedName>
</protein>
<dbReference type="Proteomes" id="UP001220064">
    <property type="component" value="Chromosome"/>
</dbReference>
<evidence type="ECO:0000313" key="1">
    <source>
        <dbReference type="EMBL" id="WCZ31991.1"/>
    </source>
</evidence>
<gene>
    <name evidence="1" type="ORF">CMASS_02660</name>
</gene>
<reference evidence="1 2" key="1">
    <citation type="submission" date="2020-10" db="EMBL/GenBank/DDBJ databases">
        <title>Complete genome sequence of Corynebacterium massiliense DSM 45435, type strain of Corynebacterium massiliense.</title>
        <authorList>
            <person name="Busche T."/>
            <person name="Kalinowski J."/>
            <person name="Ruckert C."/>
        </authorList>
    </citation>
    <scope>NUCLEOTIDE SEQUENCE [LARGE SCALE GENOMIC DNA]</scope>
    <source>
        <strain evidence="1 2">DSM 45435</strain>
    </source>
</reference>
<dbReference type="EMBL" id="CP063189">
    <property type="protein sequence ID" value="WCZ31991.1"/>
    <property type="molecule type" value="Genomic_DNA"/>
</dbReference>
<name>A0ABY7U6H1_9CORY</name>
<dbReference type="RefSeq" id="WP_022862581.1">
    <property type="nucleotide sequence ID" value="NZ_ATVG01000003.1"/>
</dbReference>
<dbReference type="InterPro" id="IPR025355">
    <property type="entry name" value="DUF4259"/>
</dbReference>